<dbReference type="PANTHER" id="PTHR39087">
    <property type="entry name" value="UPF0104 MEMBRANE PROTEIN MJ1595"/>
    <property type="match status" value="1"/>
</dbReference>
<gene>
    <name evidence="7" type="ORF">Pla110_35470</name>
</gene>
<evidence type="ECO:0000256" key="2">
    <source>
        <dbReference type="ARBA" id="ARBA00022475"/>
    </source>
</evidence>
<dbReference type="KEGG" id="plon:Pla110_35470"/>
<protein>
    <submittedName>
        <fullName evidence="7">Uncharacterized protein</fullName>
    </submittedName>
</protein>
<feature type="transmembrane region" description="Helical" evidence="6">
    <location>
        <begin position="328"/>
        <end position="347"/>
    </location>
</feature>
<feature type="transmembrane region" description="Helical" evidence="6">
    <location>
        <begin position="277"/>
        <end position="295"/>
    </location>
</feature>
<evidence type="ECO:0000256" key="5">
    <source>
        <dbReference type="ARBA" id="ARBA00023136"/>
    </source>
</evidence>
<comment type="subcellular location">
    <subcellularLocation>
        <location evidence="1">Cell membrane</location>
        <topology evidence="1">Multi-pass membrane protein</topology>
    </subcellularLocation>
</comment>
<dbReference type="PANTHER" id="PTHR39087:SF2">
    <property type="entry name" value="UPF0104 MEMBRANE PROTEIN MJ1595"/>
    <property type="match status" value="1"/>
</dbReference>
<evidence type="ECO:0000256" key="6">
    <source>
        <dbReference type="SAM" id="Phobius"/>
    </source>
</evidence>
<dbReference type="Pfam" id="PF03706">
    <property type="entry name" value="LPG_synthase_TM"/>
    <property type="match status" value="1"/>
</dbReference>
<feature type="transmembrane region" description="Helical" evidence="6">
    <location>
        <begin position="72"/>
        <end position="90"/>
    </location>
</feature>
<dbReference type="RefSeq" id="WP_144997438.1">
    <property type="nucleotide sequence ID" value="NZ_CP036281.1"/>
</dbReference>
<dbReference type="EMBL" id="CP036281">
    <property type="protein sequence ID" value="QDU81797.1"/>
    <property type="molecule type" value="Genomic_DNA"/>
</dbReference>
<keyword evidence="3 6" id="KW-0812">Transmembrane</keyword>
<evidence type="ECO:0000256" key="4">
    <source>
        <dbReference type="ARBA" id="ARBA00022989"/>
    </source>
</evidence>
<feature type="transmembrane region" description="Helical" evidence="6">
    <location>
        <begin position="39"/>
        <end position="60"/>
    </location>
</feature>
<dbReference type="InterPro" id="IPR022791">
    <property type="entry name" value="L-PG_synthase/AglD"/>
</dbReference>
<organism evidence="7 8">
    <name type="scientific">Polystyrenella longa</name>
    <dbReference type="NCBI Taxonomy" id="2528007"/>
    <lineage>
        <taxon>Bacteria</taxon>
        <taxon>Pseudomonadati</taxon>
        <taxon>Planctomycetota</taxon>
        <taxon>Planctomycetia</taxon>
        <taxon>Planctomycetales</taxon>
        <taxon>Planctomycetaceae</taxon>
        <taxon>Polystyrenella</taxon>
    </lineage>
</organism>
<dbReference type="Proteomes" id="UP000317178">
    <property type="component" value="Chromosome"/>
</dbReference>
<feature type="transmembrane region" description="Helical" evidence="6">
    <location>
        <begin position="247"/>
        <end position="271"/>
    </location>
</feature>
<feature type="transmembrane region" description="Helical" evidence="6">
    <location>
        <begin position="300"/>
        <end position="316"/>
    </location>
</feature>
<keyword evidence="4 6" id="KW-1133">Transmembrane helix</keyword>
<reference evidence="7 8" key="1">
    <citation type="submission" date="2019-02" db="EMBL/GenBank/DDBJ databases">
        <title>Deep-cultivation of Planctomycetes and their phenomic and genomic characterization uncovers novel biology.</title>
        <authorList>
            <person name="Wiegand S."/>
            <person name="Jogler M."/>
            <person name="Boedeker C."/>
            <person name="Pinto D."/>
            <person name="Vollmers J."/>
            <person name="Rivas-Marin E."/>
            <person name="Kohn T."/>
            <person name="Peeters S.H."/>
            <person name="Heuer A."/>
            <person name="Rast P."/>
            <person name="Oberbeckmann S."/>
            <person name="Bunk B."/>
            <person name="Jeske O."/>
            <person name="Meyerdierks A."/>
            <person name="Storesund J.E."/>
            <person name="Kallscheuer N."/>
            <person name="Luecker S."/>
            <person name="Lage O.M."/>
            <person name="Pohl T."/>
            <person name="Merkel B.J."/>
            <person name="Hornburger P."/>
            <person name="Mueller R.-W."/>
            <person name="Bruemmer F."/>
            <person name="Labrenz M."/>
            <person name="Spormann A.M."/>
            <person name="Op den Camp H."/>
            <person name="Overmann J."/>
            <person name="Amann R."/>
            <person name="Jetten M.S.M."/>
            <person name="Mascher T."/>
            <person name="Medema M.H."/>
            <person name="Devos D.P."/>
            <person name="Kaster A.-K."/>
            <person name="Ovreas L."/>
            <person name="Rohde M."/>
            <person name="Galperin M.Y."/>
            <person name="Jogler C."/>
        </authorList>
    </citation>
    <scope>NUCLEOTIDE SEQUENCE [LARGE SCALE GENOMIC DNA]</scope>
    <source>
        <strain evidence="7 8">Pla110</strain>
    </source>
</reference>
<evidence type="ECO:0000313" key="7">
    <source>
        <dbReference type="EMBL" id="QDU81797.1"/>
    </source>
</evidence>
<dbReference type="AlphaFoldDB" id="A0A518CRE4"/>
<dbReference type="OrthoDB" id="9786506at2"/>
<feature type="transmembrane region" description="Helical" evidence="6">
    <location>
        <begin position="157"/>
        <end position="174"/>
    </location>
</feature>
<keyword evidence="8" id="KW-1185">Reference proteome</keyword>
<dbReference type="GO" id="GO:0005886">
    <property type="term" value="C:plasma membrane"/>
    <property type="evidence" value="ECO:0007669"/>
    <property type="project" value="UniProtKB-SubCell"/>
</dbReference>
<dbReference type="NCBIfam" id="TIGR00374">
    <property type="entry name" value="flippase-like domain"/>
    <property type="match status" value="1"/>
</dbReference>
<keyword evidence="2" id="KW-1003">Cell membrane</keyword>
<accession>A0A518CRE4</accession>
<name>A0A518CRE4_9PLAN</name>
<keyword evidence="5 6" id="KW-0472">Membrane</keyword>
<feature type="transmembrane region" description="Helical" evidence="6">
    <location>
        <begin position="186"/>
        <end position="210"/>
    </location>
</feature>
<sequence length="370" mass="41433">MSPNPIRIGYRLTGYFWKEFLFTALPEERGAAPIKRKQYLYLIAGLLVSVVCLIYALYGIEFSELIDAFAQANYLSLPIMWFFLFLFFLLKGIRWKWLLTPIGDYPLSKVVPPMMIGFMGNNIYPAHLGDFIRVYVFSKRNNVPYVAILSGIIFERVLDLIALLGLTGCALFFLPDVDENVRKASLLFAAGTVIGLSFLYLYVFFTVPFLKFCRKLLFLAPVSIQDKILNQLELAASGFNVLRNPKLLIILLLNSFLQWACNATTIYIALWGFGVDVSPLAACLVLGVTAFGVMIPSSPGFFGVIQLCFMVSLVPLGVAKSDAVAASFYYHICQYVPVTIAGFYYMFKVGLHMKDLENAADVETETGTET</sequence>
<proteinExistence type="predicted"/>
<evidence type="ECO:0000256" key="1">
    <source>
        <dbReference type="ARBA" id="ARBA00004651"/>
    </source>
</evidence>
<evidence type="ECO:0000313" key="8">
    <source>
        <dbReference type="Proteomes" id="UP000317178"/>
    </source>
</evidence>
<evidence type="ECO:0000256" key="3">
    <source>
        <dbReference type="ARBA" id="ARBA00022692"/>
    </source>
</evidence>